<feature type="transmembrane region" description="Helical" evidence="1">
    <location>
        <begin position="501"/>
        <end position="518"/>
    </location>
</feature>
<keyword evidence="1" id="KW-1133">Transmembrane helix</keyword>
<organism evidence="3 4">
    <name type="scientific">Phormidium yuhuli AB48</name>
    <dbReference type="NCBI Taxonomy" id="2940671"/>
    <lineage>
        <taxon>Bacteria</taxon>
        <taxon>Bacillati</taxon>
        <taxon>Cyanobacteriota</taxon>
        <taxon>Cyanophyceae</taxon>
        <taxon>Oscillatoriophycideae</taxon>
        <taxon>Oscillatoriales</taxon>
        <taxon>Oscillatoriaceae</taxon>
        <taxon>Phormidium</taxon>
        <taxon>Phormidium yuhuli</taxon>
    </lineage>
</organism>
<feature type="transmembrane region" description="Helical" evidence="1">
    <location>
        <begin position="284"/>
        <end position="311"/>
    </location>
</feature>
<gene>
    <name evidence="3" type="ORF">NEA10_15595</name>
</gene>
<evidence type="ECO:0000313" key="4">
    <source>
        <dbReference type="Proteomes" id="UP001056708"/>
    </source>
</evidence>
<feature type="domain" description="CAAX prenyl protease 2/Lysostaphin resistance protein A-like" evidence="2">
    <location>
        <begin position="419"/>
        <end position="505"/>
    </location>
</feature>
<protein>
    <submittedName>
        <fullName evidence="3">CPBP family intramembrane metalloprotease</fullName>
    </submittedName>
</protein>
<feature type="transmembrane region" description="Helical" evidence="1">
    <location>
        <begin position="236"/>
        <end position="263"/>
    </location>
</feature>
<evidence type="ECO:0000256" key="1">
    <source>
        <dbReference type="SAM" id="Phobius"/>
    </source>
</evidence>
<keyword evidence="3" id="KW-0378">Hydrolase</keyword>
<dbReference type="PANTHER" id="PTHR43592">
    <property type="entry name" value="CAAX AMINO TERMINAL PROTEASE"/>
    <property type="match status" value="1"/>
</dbReference>
<keyword evidence="1" id="KW-0812">Transmembrane</keyword>
<dbReference type="PANTHER" id="PTHR43592:SF15">
    <property type="entry name" value="CAAX AMINO TERMINAL PROTEASE FAMILY PROTEIN"/>
    <property type="match status" value="1"/>
</dbReference>
<accession>A0ABY5AM73</accession>
<name>A0ABY5AM73_9CYAN</name>
<proteinExistence type="predicted"/>
<dbReference type="InterPro" id="IPR003675">
    <property type="entry name" value="Rce1/LyrA-like_dom"/>
</dbReference>
<dbReference type="RefSeq" id="WP_252662212.1">
    <property type="nucleotide sequence ID" value="NZ_CP098611.1"/>
</dbReference>
<feature type="transmembrane region" description="Helical" evidence="1">
    <location>
        <begin position="331"/>
        <end position="351"/>
    </location>
</feature>
<feature type="transmembrane region" description="Helical" evidence="1">
    <location>
        <begin position="372"/>
        <end position="392"/>
    </location>
</feature>
<dbReference type="EMBL" id="CP098611">
    <property type="protein sequence ID" value="USR90257.1"/>
    <property type="molecule type" value="Genomic_DNA"/>
</dbReference>
<keyword evidence="3" id="KW-0482">Metalloprotease</keyword>
<evidence type="ECO:0000259" key="2">
    <source>
        <dbReference type="Pfam" id="PF02517"/>
    </source>
</evidence>
<reference evidence="3" key="1">
    <citation type="submission" date="2022-06" db="EMBL/GenBank/DDBJ databases">
        <title>Genome sequence of Phormidium yuhuli AB48 isolated from an industrial photobioreactor environment.</title>
        <authorList>
            <person name="Qiu Y."/>
            <person name="Noonan A.J.C."/>
            <person name="Dofher K."/>
            <person name="Koch M."/>
            <person name="Kieft B."/>
            <person name="Lin X."/>
            <person name="Ziels R.M."/>
            <person name="Hallam S.J."/>
        </authorList>
    </citation>
    <scope>NUCLEOTIDE SEQUENCE</scope>
    <source>
        <strain evidence="3">AB48</strain>
    </source>
</reference>
<dbReference type="Proteomes" id="UP001056708">
    <property type="component" value="Chromosome"/>
</dbReference>
<feature type="transmembrane region" description="Helical" evidence="1">
    <location>
        <begin position="416"/>
        <end position="437"/>
    </location>
</feature>
<evidence type="ECO:0000313" key="3">
    <source>
        <dbReference type="EMBL" id="USR90257.1"/>
    </source>
</evidence>
<dbReference type="GO" id="GO:0008237">
    <property type="term" value="F:metallopeptidase activity"/>
    <property type="evidence" value="ECO:0007669"/>
    <property type="project" value="UniProtKB-KW"/>
</dbReference>
<sequence length="519" mass="57199">MSPRQVILLILSALTTVVVALALVSSWQQPQIQSRLDLAQTNLSLQAAEWEPPPEWEMNGLPGGLIGDDVYETAIAQYRDALNSVRRTLDDNQQQRRLLSDSPVNGLPEVNQLDGAIQQAQDLKFTLELRLGILLAENDRPEEAISLWRNLLEELDSAEPDFTTLPQTRTAAILIDLWNQSPPDSDYAEALLNNTLSGWFRDRALSQLYDVQQDDEALAALQAREQETAQKTLIRLVILTLISGVTLLLGTLLLLFLLGQWFFKGEAAILAKNQGNTWELDWDWDIIAQVIVVGFFLVFFIGQALSAGIILPLFYNLANLDADLTSTRWQAISIFLSYLLAAAAALGVLYGSLKPYFPLKEDWFRFRLFPGLGWGVGGYIAAVPLVLGISLINQEIWDGKGGSNPILEIALEGQDWVAITCFFLTASVLAPIFEEIIFRGFLLPSLTRYVPIWGAILLSSLIFAVAHLSASEVLPLATLGIVLGITYTRSRSLLAAMLMHGLWNSGTLISLIILGGGAT</sequence>
<dbReference type="Pfam" id="PF02517">
    <property type="entry name" value="Rce1-like"/>
    <property type="match status" value="1"/>
</dbReference>
<keyword evidence="1" id="KW-0472">Membrane</keyword>
<keyword evidence="3" id="KW-0645">Protease</keyword>
<keyword evidence="4" id="KW-1185">Reference proteome</keyword>
<feature type="transmembrane region" description="Helical" evidence="1">
    <location>
        <begin position="449"/>
        <end position="467"/>
    </location>
</feature>